<dbReference type="GO" id="GO:0000166">
    <property type="term" value="F:nucleotide binding"/>
    <property type="evidence" value="ECO:0007669"/>
    <property type="project" value="UniProtKB-KW"/>
</dbReference>
<dbReference type="AlphaFoldDB" id="A0AAN8VEW7"/>
<feature type="domain" description="Disease resistance N-terminal" evidence="4">
    <location>
        <begin position="10"/>
        <end position="96"/>
    </location>
</feature>
<dbReference type="Gene3D" id="1.20.5.4130">
    <property type="match status" value="1"/>
</dbReference>
<evidence type="ECO:0000313" key="5">
    <source>
        <dbReference type="EMBL" id="KAK6928686.1"/>
    </source>
</evidence>
<protein>
    <submittedName>
        <fullName evidence="5">Rx, N-terminal</fullName>
    </submittedName>
</protein>
<evidence type="ECO:0000256" key="3">
    <source>
        <dbReference type="ARBA" id="ARBA00022821"/>
    </source>
</evidence>
<evidence type="ECO:0000256" key="1">
    <source>
        <dbReference type="ARBA" id="ARBA00022737"/>
    </source>
</evidence>
<organism evidence="5 6">
    <name type="scientific">Dillenia turbinata</name>
    <dbReference type="NCBI Taxonomy" id="194707"/>
    <lineage>
        <taxon>Eukaryota</taxon>
        <taxon>Viridiplantae</taxon>
        <taxon>Streptophyta</taxon>
        <taxon>Embryophyta</taxon>
        <taxon>Tracheophyta</taxon>
        <taxon>Spermatophyta</taxon>
        <taxon>Magnoliopsida</taxon>
        <taxon>eudicotyledons</taxon>
        <taxon>Gunneridae</taxon>
        <taxon>Pentapetalae</taxon>
        <taxon>Dilleniales</taxon>
        <taxon>Dilleniaceae</taxon>
        <taxon>Dillenia</taxon>
    </lineage>
</organism>
<evidence type="ECO:0000313" key="6">
    <source>
        <dbReference type="Proteomes" id="UP001370490"/>
    </source>
</evidence>
<accession>A0AAN8VEW7</accession>
<dbReference type="InterPro" id="IPR041118">
    <property type="entry name" value="Rx_N"/>
</dbReference>
<dbReference type="GO" id="GO:0006952">
    <property type="term" value="P:defense response"/>
    <property type="evidence" value="ECO:0007669"/>
    <property type="project" value="UniProtKB-KW"/>
</dbReference>
<keyword evidence="2" id="KW-0547">Nucleotide-binding</keyword>
<dbReference type="Proteomes" id="UP001370490">
    <property type="component" value="Unassembled WGS sequence"/>
</dbReference>
<evidence type="ECO:0000259" key="4">
    <source>
        <dbReference type="Pfam" id="PF18052"/>
    </source>
</evidence>
<keyword evidence="6" id="KW-1185">Reference proteome</keyword>
<gene>
    <name evidence="5" type="ORF">RJ641_004891</name>
</gene>
<proteinExistence type="predicted"/>
<comment type="caution">
    <text evidence="5">The sequence shown here is derived from an EMBL/GenBank/DDBJ whole genome shotgun (WGS) entry which is preliminary data.</text>
</comment>
<evidence type="ECO:0000256" key="2">
    <source>
        <dbReference type="ARBA" id="ARBA00022741"/>
    </source>
</evidence>
<reference evidence="5 6" key="1">
    <citation type="submission" date="2023-12" db="EMBL/GenBank/DDBJ databases">
        <title>A high-quality genome assembly for Dillenia turbinata (Dilleniales).</title>
        <authorList>
            <person name="Chanderbali A."/>
        </authorList>
    </citation>
    <scope>NUCLEOTIDE SEQUENCE [LARGE SCALE GENOMIC DNA]</scope>
    <source>
        <strain evidence="5">LSX21</strain>
        <tissue evidence="5">Leaf</tissue>
    </source>
</reference>
<name>A0AAN8VEW7_9MAGN</name>
<keyword evidence="3" id="KW-0611">Plant defense</keyword>
<dbReference type="Pfam" id="PF18052">
    <property type="entry name" value="Rx_N"/>
    <property type="match status" value="1"/>
</dbReference>
<dbReference type="EMBL" id="JBAMMX010000013">
    <property type="protein sequence ID" value="KAK6928686.1"/>
    <property type="molecule type" value="Genomic_DNA"/>
</dbReference>
<keyword evidence="1" id="KW-0677">Repeat</keyword>
<sequence>MGEPLLTAYLQSLLDKLAPGPLMNFSIQEGFDSELRKWRSMLRKIKLVLVDAEEKQMNDIEVKRWMDDLLLLAYDADDALDDFDYEALQQQNNSSSDPATRSRQLLNMLPLIKMITARFQDIEEQKSDLGLEAKCGVRSSIINKRLETTSLLDSPEVVGREQDVIAILKLMGLSETTEAEGHVNPMVKSSIQEKLEEKMEELNSLHFVPEYRSIWEN</sequence>